<dbReference type="AlphaFoldDB" id="A0A4D7QRG5"/>
<dbReference type="EMBL" id="CP039865">
    <property type="protein sequence ID" value="QCK88176.1"/>
    <property type="molecule type" value="Genomic_DNA"/>
</dbReference>
<organism evidence="1 2">
    <name type="scientific">Phreatobacter aquaticus</name>
    <dbReference type="NCBI Taxonomy" id="2570229"/>
    <lineage>
        <taxon>Bacteria</taxon>
        <taxon>Pseudomonadati</taxon>
        <taxon>Pseudomonadota</taxon>
        <taxon>Alphaproteobacteria</taxon>
        <taxon>Hyphomicrobiales</taxon>
        <taxon>Phreatobacteraceae</taxon>
        <taxon>Phreatobacter</taxon>
    </lineage>
</organism>
<sequence>MNDLSRLVENPSRFLDEMLELDDSEWLLPFSGEVPKESFIGRRADIGAHLISLAHEFVGDRRVCFLVAATIVRIRRCCDLENSLARFRFIWGAHRQTLLRELSLRWLVSCLDTLVDYGRDDAEKALAISGVSLVVMTKLYETERLIRRSVDAQPGAAAVSLANPVPLFDGLTSFSIGWGDMISNFSKRLERQCIGSALAGPIVMEIFRRLTLNETVLKRFAAAHIDGATKWI</sequence>
<protein>
    <submittedName>
        <fullName evidence="1">Uncharacterized protein</fullName>
    </submittedName>
</protein>
<keyword evidence="2" id="KW-1185">Reference proteome</keyword>
<accession>A0A4D7QRG5</accession>
<evidence type="ECO:0000313" key="2">
    <source>
        <dbReference type="Proteomes" id="UP000298588"/>
    </source>
</evidence>
<proteinExistence type="predicted"/>
<dbReference type="OrthoDB" id="1123495at2"/>
<gene>
    <name evidence="1" type="ORF">E8L99_21630</name>
</gene>
<dbReference type="KEGG" id="paqt:E8L99_21630"/>
<reference evidence="1 2" key="1">
    <citation type="submission" date="2019-04" db="EMBL/GenBank/DDBJ databases">
        <title>Phreatobacter aquaticus sp. nov.</title>
        <authorList>
            <person name="Choi A."/>
            <person name="Baek K."/>
        </authorList>
    </citation>
    <scope>NUCLEOTIDE SEQUENCE [LARGE SCALE GENOMIC DNA]</scope>
    <source>
        <strain evidence="1 2">NMCR1094</strain>
    </source>
</reference>
<evidence type="ECO:0000313" key="1">
    <source>
        <dbReference type="EMBL" id="QCK88176.1"/>
    </source>
</evidence>
<dbReference type="Proteomes" id="UP000298588">
    <property type="component" value="Chromosome"/>
</dbReference>
<dbReference type="RefSeq" id="WP_137101504.1">
    <property type="nucleotide sequence ID" value="NZ_CP039865.1"/>
</dbReference>
<name>A0A4D7QRG5_9HYPH</name>